<dbReference type="Gene3D" id="3.40.50.720">
    <property type="entry name" value="NAD(P)-binding Rossmann-like Domain"/>
    <property type="match status" value="1"/>
</dbReference>
<organism evidence="2">
    <name type="scientific">marine sediment metagenome</name>
    <dbReference type="NCBI Taxonomy" id="412755"/>
    <lineage>
        <taxon>unclassified sequences</taxon>
        <taxon>metagenomes</taxon>
        <taxon>ecological metagenomes</taxon>
    </lineage>
</organism>
<dbReference type="InterPro" id="IPR051450">
    <property type="entry name" value="Gfo/Idh/MocA_Oxidoreductases"/>
</dbReference>
<dbReference type="InterPro" id="IPR000683">
    <property type="entry name" value="Gfo/Idh/MocA-like_OxRdtase_N"/>
</dbReference>
<dbReference type="PANTHER" id="PTHR43377:SF1">
    <property type="entry name" value="BILIVERDIN REDUCTASE A"/>
    <property type="match status" value="1"/>
</dbReference>
<dbReference type="PANTHER" id="PTHR43377">
    <property type="entry name" value="BILIVERDIN REDUCTASE A"/>
    <property type="match status" value="1"/>
</dbReference>
<feature type="domain" description="Gfo/Idh/MocA-like oxidoreductase N-terminal" evidence="1">
    <location>
        <begin position="1"/>
        <end position="120"/>
    </location>
</feature>
<dbReference type="InterPro" id="IPR036291">
    <property type="entry name" value="NAD(P)-bd_dom_sf"/>
</dbReference>
<accession>X1TYL3</accession>
<evidence type="ECO:0000313" key="2">
    <source>
        <dbReference type="EMBL" id="GAJ10359.1"/>
    </source>
</evidence>
<sequence length="203" mass="23149">MKIAVIGMGLMGKNHVRVLNNIPEVTEVIIIDNNRKILKEASNQFGISKSYHNHIEMFEKEKPDGVIVATPPDSHKQNVLDAIRYGINVLVEKPIAHTVEDAEEMIKAVEKKKHIVFTVGHIERFNPVVTKIKEFMDSKELNNVYLINTRRVGPFPKRLFGKVEGVLVDLAVHDFDIINYLGGKIEKIQSQIINSEKQEIYVR</sequence>
<evidence type="ECO:0000259" key="1">
    <source>
        <dbReference type="Pfam" id="PF01408"/>
    </source>
</evidence>
<name>X1TYL3_9ZZZZ</name>
<dbReference type="Gene3D" id="3.30.360.10">
    <property type="entry name" value="Dihydrodipicolinate Reductase, domain 2"/>
    <property type="match status" value="1"/>
</dbReference>
<dbReference type="EMBL" id="BARW01030851">
    <property type="protein sequence ID" value="GAJ10359.1"/>
    <property type="molecule type" value="Genomic_DNA"/>
</dbReference>
<dbReference type="GO" id="GO:0000166">
    <property type="term" value="F:nucleotide binding"/>
    <property type="evidence" value="ECO:0007669"/>
    <property type="project" value="InterPro"/>
</dbReference>
<gene>
    <name evidence="2" type="ORF">S12H4_49210</name>
</gene>
<feature type="non-terminal residue" evidence="2">
    <location>
        <position position="203"/>
    </location>
</feature>
<protein>
    <recommendedName>
        <fullName evidence="1">Gfo/Idh/MocA-like oxidoreductase N-terminal domain-containing protein</fullName>
    </recommendedName>
</protein>
<proteinExistence type="predicted"/>
<dbReference type="SUPFAM" id="SSF51735">
    <property type="entry name" value="NAD(P)-binding Rossmann-fold domains"/>
    <property type="match status" value="1"/>
</dbReference>
<dbReference type="AlphaFoldDB" id="X1TYL3"/>
<dbReference type="Pfam" id="PF01408">
    <property type="entry name" value="GFO_IDH_MocA"/>
    <property type="match status" value="1"/>
</dbReference>
<comment type="caution">
    <text evidence="2">The sequence shown here is derived from an EMBL/GenBank/DDBJ whole genome shotgun (WGS) entry which is preliminary data.</text>
</comment>
<reference evidence="2" key="1">
    <citation type="journal article" date="2014" name="Front. Microbiol.">
        <title>High frequency of phylogenetically diverse reductive dehalogenase-homologous genes in deep subseafloor sedimentary metagenomes.</title>
        <authorList>
            <person name="Kawai M."/>
            <person name="Futagami T."/>
            <person name="Toyoda A."/>
            <person name="Takaki Y."/>
            <person name="Nishi S."/>
            <person name="Hori S."/>
            <person name="Arai W."/>
            <person name="Tsubouchi T."/>
            <person name="Morono Y."/>
            <person name="Uchiyama I."/>
            <person name="Ito T."/>
            <person name="Fujiyama A."/>
            <person name="Inagaki F."/>
            <person name="Takami H."/>
        </authorList>
    </citation>
    <scope>NUCLEOTIDE SEQUENCE</scope>
    <source>
        <strain evidence="2">Expedition CK06-06</strain>
    </source>
</reference>